<dbReference type="RefSeq" id="WP_038062003.1">
    <property type="nucleotide sequence ID" value="NZ_FOVB01000001.1"/>
</dbReference>
<dbReference type="SUPFAM" id="SSF54909">
    <property type="entry name" value="Dimeric alpha+beta barrel"/>
    <property type="match status" value="1"/>
</dbReference>
<keyword evidence="5" id="KW-0732">Signal</keyword>
<keyword evidence="6" id="KW-0560">Oxidoreductase</keyword>
<dbReference type="InterPro" id="IPR006314">
    <property type="entry name" value="Dyp_peroxidase"/>
</dbReference>
<dbReference type="GO" id="GO:0020037">
    <property type="term" value="F:heme binding"/>
    <property type="evidence" value="ECO:0007669"/>
    <property type="project" value="InterPro"/>
</dbReference>
<keyword evidence="3" id="KW-0349">Heme</keyword>
<dbReference type="InterPro" id="IPR048327">
    <property type="entry name" value="Dyp_perox_N"/>
</dbReference>
<dbReference type="Proteomes" id="UP000027725">
    <property type="component" value="Unassembled WGS sequence"/>
</dbReference>
<dbReference type="PROSITE" id="PS51404">
    <property type="entry name" value="DYP_PEROXIDASE"/>
    <property type="match status" value="1"/>
</dbReference>
<dbReference type="InterPro" id="IPR048328">
    <property type="entry name" value="Dyp_perox_C"/>
</dbReference>
<dbReference type="Pfam" id="PF04261">
    <property type="entry name" value="Dyp_perox_N"/>
    <property type="match status" value="1"/>
</dbReference>
<dbReference type="AlphaFoldDB" id="A0A074TMH4"/>
<comment type="cofactor">
    <cofactor evidence="1">
        <name>heme b</name>
        <dbReference type="ChEBI" id="CHEBI:60344"/>
    </cofactor>
</comment>
<evidence type="ECO:0000256" key="5">
    <source>
        <dbReference type="ARBA" id="ARBA00022729"/>
    </source>
</evidence>
<evidence type="ECO:0000256" key="6">
    <source>
        <dbReference type="ARBA" id="ARBA00023002"/>
    </source>
</evidence>
<dbReference type="GO" id="GO:0046872">
    <property type="term" value="F:metal ion binding"/>
    <property type="evidence" value="ECO:0007669"/>
    <property type="project" value="UniProtKB-KW"/>
</dbReference>
<dbReference type="PANTHER" id="PTHR30521">
    <property type="entry name" value="DEFERROCHELATASE/PEROXIDASE"/>
    <property type="match status" value="1"/>
</dbReference>
<evidence type="ECO:0000256" key="1">
    <source>
        <dbReference type="ARBA" id="ARBA00001970"/>
    </source>
</evidence>
<evidence type="ECO:0000256" key="4">
    <source>
        <dbReference type="ARBA" id="ARBA00022723"/>
    </source>
</evidence>
<dbReference type="GO" id="GO:0004601">
    <property type="term" value="F:peroxidase activity"/>
    <property type="evidence" value="ECO:0007669"/>
    <property type="project" value="UniProtKB-KW"/>
</dbReference>
<dbReference type="GO" id="GO:0005829">
    <property type="term" value="C:cytosol"/>
    <property type="evidence" value="ECO:0007669"/>
    <property type="project" value="TreeGrafter"/>
</dbReference>
<reference evidence="10 11" key="1">
    <citation type="submission" date="2014-03" db="EMBL/GenBank/DDBJ databases">
        <title>The draft genome sequence of Thioclava dalianensis DLFJ1-1.</title>
        <authorList>
            <person name="Lai Q."/>
            <person name="Shao Z."/>
        </authorList>
    </citation>
    <scope>NUCLEOTIDE SEQUENCE [LARGE SCALE GENOMIC DNA]</scope>
    <source>
        <strain evidence="10 11">DLFJ1-1</strain>
    </source>
</reference>
<sequence length="435" mass="46959">MKKTLFPPPSKPAAKASALTRRGLMMGAAAGGMGAALRPAAAQADEAMPPAPDPMSDAANPAMHVSYPFYRSAGGPRAQAGIATPPQRYTMFMSFDLSTQDPRVLQVLLARWSAAIGLLMQGETVGAVEPSRPEARGLDTGEALDLGPAGLTVTIGFGPGLFRPELGLSAHRPALLEDLPVLPSDAFSPIFTGGDLSLQACAEDPQVAYHAIRDLARIAKRTGAAVTRWTQMGFGRASAGKGQVTPRNLFGFRDGTRNLREQTEFDRYVWVNDGPDWQRGGSYQVVRKIEMRIENWDNDQISDQNAVFGRHKASGAPLTGTAEFDTPDFHKTGPDGAFVIPDNAHIRMMSHEMNDGVRILRRSYNYTDGLDPVGRLDAGLLFVSYQNDPAHFIRLQRKMGTADALGEYVSHIGSGIFFTPPAPREGSYIGAEMFA</sequence>
<organism evidence="10 11">
    <name type="scientific">Thioclava dalianensis</name>
    <dbReference type="NCBI Taxonomy" id="1185766"/>
    <lineage>
        <taxon>Bacteria</taxon>
        <taxon>Pseudomonadati</taxon>
        <taxon>Pseudomonadota</taxon>
        <taxon>Alphaproteobacteria</taxon>
        <taxon>Rhodobacterales</taxon>
        <taxon>Paracoccaceae</taxon>
        <taxon>Thioclava</taxon>
    </lineage>
</organism>
<dbReference type="PROSITE" id="PS51318">
    <property type="entry name" value="TAT"/>
    <property type="match status" value="1"/>
</dbReference>
<evidence type="ECO:0000313" key="11">
    <source>
        <dbReference type="Proteomes" id="UP000027725"/>
    </source>
</evidence>
<proteinExistence type="predicted"/>
<dbReference type="NCBIfam" id="TIGR01413">
    <property type="entry name" value="Dyp_perox_fam"/>
    <property type="match status" value="1"/>
</dbReference>
<dbReference type="STRING" id="1185766.SAMN05216224_101291"/>
<protein>
    <submittedName>
        <fullName evidence="10">Peroxidase</fullName>
    </submittedName>
</protein>
<evidence type="ECO:0000313" key="10">
    <source>
        <dbReference type="EMBL" id="KEP71375.1"/>
    </source>
</evidence>
<evidence type="ECO:0000256" key="7">
    <source>
        <dbReference type="ARBA" id="ARBA00023004"/>
    </source>
</evidence>
<keyword evidence="4" id="KW-0479">Metal-binding</keyword>
<dbReference type="EMBL" id="JHEH01000002">
    <property type="protein sequence ID" value="KEP71375.1"/>
    <property type="molecule type" value="Genomic_DNA"/>
</dbReference>
<dbReference type="PANTHER" id="PTHR30521:SF4">
    <property type="entry name" value="DEFERROCHELATASE"/>
    <property type="match status" value="1"/>
</dbReference>
<keyword evidence="11" id="KW-1185">Reference proteome</keyword>
<feature type="domain" description="Dyp-type peroxidase N-terminal" evidence="8">
    <location>
        <begin position="79"/>
        <end position="234"/>
    </location>
</feature>
<dbReference type="InterPro" id="IPR006311">
    <property type="entry name" value="TAT_signal"/>
</dbReference>
<gene>
    <name evidence="10" type="ORF">DL1_07225</name>
</gene>
<feature type="domain" description="Dyp-type peroxidase C-terminal" evidence="9">
    <location>
        <begin position="245"/>
        <end position="422"/>
    </location>
</feature>
<evidence type="ECO:0000256" key="2">
    <source>
        <dbReference type="ARBA" id="ARBA00022559"/>
    </source>
</evidence>
<evidence type="ECO:0000259" key="9">
    <source>
        <dbReference type="Pfam" id="PF20628"/>
    </source>
</evidence>
<name>A0A074TMH4_9RHOB</name>
<dbReference type="Pfam" id="PF20628">
    <property type="entry name" value="Dyp_perox_C"/>
    <property type="match status" value="1"/>
</dbReference>
<keyword evidence="7" id="KW-0408">Iron</keyword>
<comment type="caution">
    <text evidence="10">The sequence shown here is derived from an EMBL/GenBank/DDBJ whole genome shotgun (WGS) entry which is preliminary data.</text>
</comment>
<dbReference type="OrthoDB" id="9781066at2"/>
<evidence type="ECO:0000259" key="8">
    <source>
        <dbReference type="Pfam" id="PF04261"/>
    </source>
</evidence>
<keyword evidence="2 10" id="KW-0575">Peroxidase</keyword>
<evidence type="ECO:0000256" key="3">
    <source>
        <dbReference type="ARBA" id="ARBA00022617"/>
    </source>
</evidence>
<accession>A0A074TMH4</accession>
<dbReference type="eggNOG" id="COG2837">
    <property type="taxonomic scope" value="Bacteria"/>
</dbReference>
<dbReference type="InterPro" id="IPR011008">
    <property type="entry name" value="Dimeric_a/b-barrel"/>
</dbReference>